<gene>
    <name evidence="1" type="ORF">OnM2_063070</name>
</gene>
<feature type="non-terminal residue" evidence="1">
    <location>
        <position position="1"/>
    </location>
</feature>
<dbReference type="EMBL" id="MCFK01006382">
    <property type="protein sequence ID" value="RKF59011.1"/>
    <property type="molecule type" value="Genomic_DNA"/>
</dbReference>
<protein>
    <submittedName>
        <fullName evidence="1">Uncharacterized protein</fullName>
    </submittedName>
</protein>
<comment type="caution">
    <text evidence="1">The sequence shown here is derived from an EMBL/GenBank/DDBJ whole genome shotgun (WGS) entry which is preliminary data.</text>
</comment>
<proteinExistence type="predicted"/>
<name>A0A420HNM2_9PEZI</name>
<dbReference type="AlphaFoldDB" id="A0A420HNM2"/>
<dbReference type="Proteomes" id="UP000286134">
    <property type="component" value="Unassembled WGS sequence"/>
</dbReference>
<keyword evidence="2" id="KW-1185">Reference proteome</keyword>
<dbReference type="OrthoDB" id="10377125at2759"/>
<accession>A0A420HNM2</accession>
<reference evidence="1 2" key="1">
    <citation type="journal article" date="2018" name="BMC Genomics">
        <title>Comparative genome analyses reveal sequence features reflecting distinct modes of host-adaptation between dicot and monocot powdery mildew.</title>
        <authorList>
            <person name="Wu Y."/>
            <person name="Ma X."/>
            <person name="Pan Z."/>
            <person name="Kale S.D."/>
            <person name="Song Y."/>
            <person name="King H."/>
            <person name="Zhang Q."/>
            <person name="Presley C."/>
            <person name="Deng X."/>
            <person name="Wei C.I."/>
            <person name="Xiao S."/>
        </authorList>
    </citation>
    <scope>NUCLEOTIDE SEQUENCE [LARGE SCALE GENOMIC DNA]</scope>
    <source>
        <strain evidence="1">UMSG2</strain>
    </source>
</reference>
<evidence type="ECO:0000313" key="2">
    <source>
        <dbReference type="Proteomes" id="UP000286134"/>
    </source>
</evidence>
<sequence length="148" mass="17038">VPGQDKETINPDRNLSSLVAVYCRQRHTARAAIKVAKTACDKLKKVDSWITELFIWSRSYPAVYPIRRLKDGFDILGNPYFIYPMFKSLLTSPGRHTDFILINEHCQLVGAVVWSKIKKPGKNKLKFLHIFRKSPSGFKKCVVEMTRL</sequence>
<organism evidence="1 2">
    <name type="scientific">Erysiphe neolycopersici</name>
    <dbReference type="NCBI Taxonomy" id="212602"/>
    <lineage>
        <taxon>Eukaryota</taxon>
        <taxon>Fungi</taxon>
        <taxon>Dikarya</taxon>
        <taxon>Ascomycota</taxon>
        <taxon>Pezizomycotina</taxon>
        <taxon>Leotiomycetes</taxon>
        <taxon>Erysiphales</taxon>
        <taxon>Erysiphaceae</taxon>
        <taxon>Erysiphe</taxon>
    </lineage>
</organism>
<evidence type="ECO:0000313" key="1">
    <source>
        <dbReference type="EMBL" id="RKF59011.1"/>
    </source>
</evidence>